<reference evidence="6 7" key="1">
    <citation type="submission" date="2016-10" db="EMBL/GenBank/DDBJ databases">
        <authorList>
            <person name="de Groot N.N."/>
        </authorList>
    </citation>
    <scope>NUCLEOTIDE SEQUENCE [LARGE SCALE GENOMIC DNA]</scope>
    <source>
        <strain evidence="6 7">DSM 16859</strain>
    </source>
</reference>
<dbReference type="InterPro" id="IPR005234">
    <property type="entry name" value="ScpB_csome_segregation"/>
</dbReference>
<name>A0A1H9QVV2_9ACTN</name>
<feature type="compositionally biased region" description="Basic and acidic residues" evidence="5">
    <location>
        <begin position="1"/>
        <end position="13"/>
    </location>
</feature>
<evidence type="ECO:0000256" key="1">
    <source>
        <dbReference type="ARBA" id="ARBA00022490"/>
    </source>
</evidence>
<evidence type="ECO:0000256" key="3">
    <source>
        <dbReference type="ARBA" id="ARBA00022829"/>
    </source>
</evidence>
<accession>A0A1H9QVV2</accession>
<dbReference type="SUPFAM" id="SSF46785">
    <property type="entry name" value="Winged helix' DNA-binding domain"/>
    <property type="match status" value="2"/>
</dbReference>
<feature type="compositionally biased region" description="Basic and acidic residues" evidence="5">
    <location>
        <begin position="209"/>
        <end position="226"/>
    </location>
</feature>
<protein>
    <submittedName>
        <fullName evidence="6">Segregation and condensation protein B</fullName>
    </submittedName>
</protein>
<organism evidence="6 7">
    <name type="scientific">Propionibacterium cyclohexanicum</name>
    <dbReference type="NCBI Taxonomy" id="64702"/>
    <lineage>
        <taxon>Bacteria</taxon>
        <taxon>Bacillati</taxon>
        <taxon>Actinomycetota</taxon>
        <taxon>Actinomycetes</taxon>
        <taxon>Propionibacteriales</taxon>
        <taxon>Propionibacteriaceae</taxon>
        <taxon>Propionibacterium</taxon>
    </lineage>
</organism>
<dbReference type="PIRSF" id="PIRSF019345">
    <property type="entry name" value="ScpB"/>
    <property type="match status" value="1"/>
</dbReference>
<dbReference type="Pfam" id="PF04079">
    <property type="entry name" value="SMC_ScpB"/>
    <property type="match status" value="1"/>
</dbReference>
<dbReference type="PANTHER" id="PTHR34298:SF2">
    <property type="entry name" value="SEGREGATION AND CONDENSATION PROTEIN B"/>
    <property type="match status" value="1"/>
</dbReference>
<keyword evidence="7" id="KW-1185">Reference proteome</keyword>
<dbReference type="AlphaFoldDB" id="A0A1H9QVV2"/>
<dbReference type="PANTHER" id="PTHR34298">
    <property type="entry name" value="SEGREGATION AND CONDENSATION PROTEIN B"/>
    <property type="match status" value="1"/>
</dbReference>
<keyword evidence="2" id="KW-0132">Cell division</keyword>
<dbReference type="Proteomes" id="UP000198815">
    <property type="component" value="Unassembled WGS sequence"/>
</dbReference>
<dbReference type="STRING" id="64702.SAMN05443377_104118"/>
<dbReference type="InterPro" id="IPR036390">
    <property type="entry name" value="WH_DNA-bd_sf"/>
</dbReference>
<dbReference type="Gene3D" id="1.10.10.10">
    <property type="entry name" value="Winged helix-like DNA-binding domain superfamily/Winged helix DNA-binding domain"/>
    <property type="match status" value="2"/>
</dbReference>
<feature type="region of interest" description="Disordered" evidence="5">
    <location>
        <begin position="1"/>
        <end position="27"/>
    </location>
</feature>
<dbReference type="NCBIfam" id="TIGR00281">
    <property type="entry name" value="SMC-Scp complex subunit ScpB"/>
    <property type="match status" value="1"/>
</dbReference>
<dbReference type="EMBL" id="FOGZ01000004">
    <property type="protein sequence ID" value="SER63823.1"/>
    <property type="molecule type" value="Genomic_DNA"/>
</dbReference>
<dbReference type="RefSeq" id="WP_091967962.1">
    <property type="nucleotide sequence ID" value="NZ_FOGZ01000004.1"/>
</dbReference>
<gene>
    <name evidence="6" type="ORF">SAMN05443377_104118</name>
</gene>
<evidence type="ECO:0000256" key="5">
    <source>
        <dbReference type="SAM" id="MobiDB-lite"/>
    </source>
</evidence>
<dbReference type="OrthoDB" id="9806226at2"/>
<keyword evidence="1" id="KW-0963">Cytoplasm</keyword>
<proteinExistence type="predicted"/>
<evidence type="ECO:0000256" key="4">
    <source>
        <dbReference type="ARBA" id="ARBA00023306"/>
    </source>
</evidence>
<sequence>MSDHSLDDPRRDPAQSTPGDDTDTGGDDLAPLLECLLLMAEEPLDAATLAQASGSSPGAVEAALAGLVEEYRRGGRGFQLRTVAGGWSYATRPEFHDRIANWVRSGGQNRLSQAAMETLAVIAYLQPVARARVSAVRGVAVDAVVRTLLRRGLIDEQGSDEHTGAGLLVTTDHFLARLGLNSLSELPDIAPLLPDASALEAELAQLARPPREGQADDHRGNRDDEN</sequence>
<dbReference type="GO" id="GO:0051304">
    <property type="term" value="P:chromosome separation"/>
    <property type="evidence" value="ECO:0007669"/>
    <property type="project" value="InterPro"/>
</dbReference>
<evidence type="ECO:0000313" key="7">
    <source>
        <dbReference type="Proteomes" id="UP000198815"/>
    </source>
</evidence>
<dbReference type="GO" id="GO:0051301">
    <property type="term" value="P:cell division"/>
    <property type="evidence" value="ECO:0007669"/>
    <property type="project" value="UniProtKB-KW"/>
</dbReference>
<evidence type="ECO:0000256" key="2">
    <source>
        <dbReference type="ARBA" id="ARBA00022618"/>
    </source>
</evidence>
<keyword evidence="3" id="KW-0159">Chromosome partition</keyword>
<feature type="region of interest" description="Disordered" evidence="5">
    <location>
        <begin position="206"/>
        <end position="226"/>
    </location>
</feature>
<dbReference type="InterPro" id="IPR036388">
    <property type="entry name" value="WH-like_DNA-bd_sf"/>
</dbReference>
<evidence type="ECO:0000313" key="6">
    <source>
        <dbReference type="EMBL" id="SER63823.1"/>
    </source>
</evidence>
<keyword evidence="4" id="KW-0131">Cell cycle</keyword>